<evidence type="ECO:0000256" key="10">
    <source>
        <dbReference type="RuleBase" id="RU003355"/>
    </source>
</evidence>
<dbReference type="InterPro" id="IPR003137">
    <property type="entry name" value="PA_domain"/>
</dbReference>
<dbReference type="GO" id="GO:0005615">
    <property type="term" value="C:extracellular space"/>
    <property type="evidence" value="ECO:0007669"/>
    <property type="project" value="TreeGrafter"/>
</dbReference>
<feature type="domain" description="PA" evidence="12">
    <location>
        <begin position="327"/>
        <end position="401"/>
    </location>
</feature>
<keyword evidence="6 9" id="KW-0378">Hydrolase</keyword>
<dbReference type="PRINTS" id="PR00723">
    <property type="entry name" value="SUBTILISIN"/>
</dbReference>
<evidence type="ECO:0000256" key="6">
    <source>
        <dbReference type="ARBA" id="ARBA00022801"/>
    </source>
</evidence>
<feature type="active site" description="Charge relay system" evidence="8 9">
    <location>
        <position position="167"/>
    </location>
</feature>
<keyword evidence="4 9" id="KW-0645">Protease</keyword>
<comment type="similarity">
    <text evidence="1 9 10">Belongs to the peptidase S8 family.</text>
</comment>
<dbReference type="InterPro" id="IPR050131">
    <property type="entry name" value="Peptidase_S8_subtilisin-like"/>
</dbReference>
<dbReference type="GO" id="GO:0016020">
    <property type="term" value="C:membrane"/>
    <property type="evidence" value="ECO:0007669"/>
    <property type="project" value="InterPro"/>
</dbReference>
<dbReference type="InterPro" id="IPR036852">
    <property type="entry name" value="Peptidase_S8/S53_dom_sf"/>
</dbReference>
<dbReference type="CDD" id="cd02133">
    <property type="entry name" value="PA_C5a_like"/>
    <property type="match status" value="1"/>
</dbReference>
<keyword evidence="3" id="KW-0964">Secreted</keyword>
<evidence type="ECO:0000259" key="13">
    <source>
        <dbReference type="Pfam" id="PF06280"/>
    </source>
</evidence>
<evidence type="ECO:0000256" key="1">
    <source>
        <dbReference type="ARBA" id="ARBA00011073"/>
    </source>
</evidence>
<dbReference type="SUPFAM" id="SSF52743">
    <property type="entry name" value="Subtilisin-like"/>
    <property type="match status" value="1"/>
</dbReference>
<dbReference type="PANTHER" id="PTHR43806">
    <property type="entry name" value="PEPTIDASE S8"/>
    <property type="match status" value="1"/>
</dbReference>
<dbReference type="InterPro" id="IPR046450">
    <property type="entry name" value="PA_dom_sf"/>
</dbReference>
<accession>A0AAD5EIV8</accession>
<dbReference type="InterPro" id="IPR010435">
    <property type="entry name" value="C5a/SBT2-like_Fn3"/>
</dbReference>
<sequence length="850" mass="90290">MIEFKYAPTQRHLMRRRNHLYRRLENENLNHIVRHEFKYINAISIEVDKPSEALNYLKTLHDVKRIWPVSLISKPAMEIQHGGDSGTLTAANNMTGVIRVQKELGLTGKGMKVGVIDTGVDYTHPALGGCFGSSCRVAYGHDFVGDMYDGTNSFSEDSDPMDNCNGHGTHVAGIIGAHDPESGFVGVAPDVTFGAYRIFGCTGSTADDIIMKAMEMAFDDGMDVINLSLGDQGWADSPTAVLGNALADKGMAVAAAAGNAGDKGAFQVGAPAVGHHVVSVASVDNAKVLQFAIIVNGKEFSYVTETGHPINAKTAGIVATSSEPNKSGDGCSAIQTDLTGKFALISRGGCFFDEKALNAQAAGAVGVLIYNNDIGILTPAAHDVKLKIPVVGLSKEDGLAILQMLSSSEKATVETPQEHRSFDVPTAGLISSFSSWGLSADLDIKPEVSAPGGQIFSTFPTKMGSYATLSGTSMACPHIAGVMTLIRQARGGGRALDALTLRTLMMNNAQPFKVFQKDYFDSVARQGAGLVDIHQAINSKVLVQPQSIAIGDIKHLAANNEYKITVENIGQDATEFRLKHLSAASVQAYGPSSYSKSLVPLTKPQYTNDQGSAASVEFSVSAVNVPAGGKVEVLVRIHPPANSGSIPPTIYSGYLVIHDQRTNSDVHVPYAGLTASLHDMGVLLQNSTLPMVELPTKNVISSTSPGLIVFQLSSASAMVVIDVVSAAEKSKTLGTIPGGYDTFLGRNDIMDSHDILGLEWRGNVAESFEAATSRNKLLPTLYSTGTLRSSFHHNLRVASNGTVHSQAVTGVKALPTGKYHIRVSALKMFGNPANSEDFDTWMSPELDVQN</sequence>
<evidence type="ECO:0000256" key="9">
    <source>
        <dbReference type="PROSITE-ProRule" id="PRU01240"/>
    </source>
</evidence>
<evidence type="ECO:0000259" key="12">
    <source>
        <dbReference type="Pfam" id="PF02225"/>
    </source>
</evidence>
<reference evidence="14" key="1">
    <citation type="submission" date="2021-06" db="EMBL/GenBank/DDBJ databases">
        <authorList>
            <consortium name="DOE Joint Genome Institute"/>
            <person name="Mondo S.J."/>
            <person name="Amses K.R."/>
            <person name="Simmons D.R."/>
            <person name="Longcore J.E."/>
            <person name="Seto K."/>
            <person name="Alves G.H."/>
            <person name="Bonds A.E."/>
            <person name="Quandt C.A."/>
            <person name="Davis W.J."/>
            <person name="Chang Y."/>
            <person name="Letcher P.M."/>
            <person name="Powell M.J."/>
            <person name="Kuo A."/>
            <person name="Labutti K."/>
            <person name="Pangilinan J."/>
            <person name="Andreopoulos W."/>
            <person name="Tritt A."/>
            <person name="Riley R."/>
            <person name="Hundley H."/>
            <person name="Johnson J."/>
            <person name="Lipzen A."/>
            <person name="Barry K."/>
            <person name="Berbee M.L."/>
            <person name="Buchler N.E."/>
            <person name="Grigoriev I.V."/>
            <person name="Spatafora J.W."/>
            <person name="Stajich J.E."/>
            <person name="James T.Y."/>
        </authorList>
    </citation>
    <scope>NUCLEOTIDE SEQUENCE</scope>
    <source>
        <strain evidence="14">AG</strain>
    </source>
</reference>
<evidence type="ECO:0000256" key="5">
    <source>
        <dbReference type="ARBA" id="ARBA00022729"/>
    </source>
</evidence>
<dbReference type="SUPFAM" id="SSF52025">
    <property type="entry name" value="PA domain"/>
    <property type="match status" value="1"/>
</dbReference>
<gene>
    <name evidence="14" type="ORF">K450DRAFT_276605</name>
</gene>
<reference evidence="14" key="2">
    <citation type="journal article" date="2022" name="Proc. Natl. Acad. Sci. U.S.A.">
        <title>Diploid-dominant life cycles characterize the early evolution of Fungi.</title>
        <authorList>
            <person name="Amses K.R."/>
            <person name="Simmons D.R."/>
            <person name="Longcore J.E."/>
            <person name="Mondo S.J."/>
            <person name="Seto K."/>
            <person name="Jeronimo G.H."/>
            <person name="Bonds A.E."/>
            <person name="Quandt C.A."/>
            <person name="Davis W.J."/>
            <person name="Chang Y."/>
            <person name="Federici B.A."/>
            <person name="Kuo A."/>
            <person name="LaButti K."/>
            <person name="Pangilinan J."/>
            <person name="Andreopoulos W."/>
            <person name="Tritt A."/>
            <person name="Riley R."/>
            <person name="Hundley H."/>
            <person name="Johnson J."/>
            <person name="Lipzen A."/>
            <person name="Barry K."/>
            <person name="Lang B.F."/>
            <person name="Cuomo C.A."/>
            <person name="Buchler N.E."/>
            <person name="Grigoriev I.V."/>
            <person name="Spatafora J.W."/>
            <person name="Stajich J.E."/>
            <person name="James T.Y."/>
        </authorList>
    </citation>
    <scope>NUCLEOTIDE SEQUENCE</scope>
    <source>
        <strain evidence="14">AG</strain>
    </source>
</reference>
<dbReference type="GO" id="GO:0004252">
    <property type="term" value="F:serine-type endopeptidase activity"/>
    <property type="evidence" value="ECO:0007669"/>
    <property type="project" value="UniProtKB-UniRule"/>
</dbReference>
<dbReference type="InterPro" id="IPR022398">
    <property type="entry name" value="Peptidase_S8_His-AS"/>
</dbReference>
<dbReference type="AlphaFoldDB" id="A0AAD5EIV8"/>
<keyword evidence="15" id="KW-1185">Reference proteome</keyword>
<feature type="active site" description="Charge relay system" evidence="8 9">
    <location>
        <position position="117"/>
    </location>
</feature>
<dbReference type="Gene3D" id="3.50.30.30">
    <property type="match status" value="1"/>
</dbReference>
<dbReference type="CDD" id="cd07489">
    <property type="entry name" value="Peptidases_S8_5"/>
    <property type="match status" value="1"/>
</dbReference>
<keyword evidence="2" id="KW-0134">Cell wall</keyword>
<keyword evidence="5" id="KW-0732">Signal</keyword>
<evidence type="ECO:0000313" key="14">
    <source>
        <dbReference type="EMBL" id="KAI8584242.1"/>
    </source>
</evidence>
<keyword evidence="7 9" id="KW-0720">Serine protease</keyword>
<feature type="domain" description="Peptidase S8/S53" evidence="11">
    <location>
        <begin position="108"/>
        <end position="515"/>
    </location>
</feature>
<evidence type="ECO:0000256" key="4">
    <source>
        <dbReference type="ARBA" id="ARBA00022670"/>
    </source>
</evidence>
<dbReference type="Pfam" id="PF02225">
    <property type="entry name" value="PA"/>
    <property type="match status" value="1"/>
</dbReference>
<dbReference type="InterPro" id="IPR023827">
    <property type="entry name" value="Peptidase_S8_Asp-AS"/>
</dbReference>
<dbReference type="PROSITE" id="PS00136">
    <property type="entry name" value="SUBTILASE_ASP"/>
    <property type="match status" value="1"/>
</dbReference>
<dbReference type="InterPro" id="IPR034187">
    <property type="entry name" value="Peptidases_S8_5"/>
</dbReference>
<protein>
    <submittedName>
        <fullName evidence="14">Uncharacterized protein</fullName>
    </submittedName>
</protein>
<evidence type="ECO:0000256" key="3">
    <source>
        <dbReference type="ARBA" id="ARBA00022525"/>
    </source>
</evidence>
<dbReference type="PROSITE" id="PS00137">
    <property type="entry name" value="SUBTILASE_HIS"/>
    <property type="match status" value="1"/>
</dbReference>
<evidence type="ECO:0000313" key="15">
    <source>
        <dbReference type="Proteomes" id="UP001206595"/>
    </source>
</evidence>
<dbReference type="PROSITE" id="PS51892">
    <property type="entry name" value="SUBTILASE"/>
    <property type="match status" value="1"/>
</dbReference>
<evidence type="ECO:0000256" key="7">
    <source>
        <dbReference type="ARBA" id="ARBA00022825"/>
    </source>
</evidence>
<dbReference type="Gene3D" id="3.40.50.200">
    <property type="entry name" value="Peptidase S8/S53 domain"/>
    <property type="match status" value="1"/>
</dbReference>
<organism evidence="14 15">
    <name type="scientific">Umbelopsis ramanniana AG</name>
    <dbReference type="NCBI Taxonomy" id="1314678"/>
    <lineage>
        <taxon>Eukaryota</taxon>
        <taxon>Fungi</taxon>
        <taxon>Fungi incertae sedis</taxon>
        <taxon>Mucoromycota</taxon>
        <taxon>Mucoromycotina</taxon>
        <taxon>Umbelopsidomycetes</taxon>
        <taxon>Umbelopsidales</taxon>
        <taxon>Umbelopsidaceae</taxon>
        <taxon>Umbelopsis</taxon>
    </lineage>
</organism>
<dbReference type="InterPro" id="IPR015500">
    <property type="entry name" value="Peptidase_S8_subtilisin-rel"/>
</dbReference>
<dbReference type="GeneID" id="75918581"/>
<dbReference type="PROSITE" id="PS00138">
    <property type="entry name" value="SUBTILASE_SER"/>
    <property type="match status" value="1"/>
</dbReference>
<dbReference type="Proteomes" id="UP001206595">
    <property type="component" value="Unassembled WGS sequence"/>
</dbReference>
<proteinExistence type="inferred from homology"/>
<name>A0AAD5EIV8_UMBRA</name>
<dbReference type="EMBL" id="MU620893">
    <property type="protein sequence ID" value="KAI8584242.1"/>
    <property type="molecule type" value="Genomic_DNA"/>
</dbReference>
<evidence type="ECO:0000259" key="11">
    <source>
        <dbReference type="Pfam" id="PF00082"/>
    </source>
</evidence>
<dbReference type="RefSeq" id="XP_051449246.1">
    <property type="nucleotide sequence ID" value="XM_051593239.1"/>
</dbReference>
<dbReference type="GO" id="GO:0006508">
    <property type="term" value="P:proteolysis"/>
    <property type="evidence" value="ECO:0007669"/>
    <property type="project" value="UniProtKB-KW"/>
</dbReference>
<feature type="active site" description="Charge relay system" evidence="8 9">
    <location>
        <position position="473"/>
    </location>
</feature>
<evidence type="ECO:0000256" key="8">
    <source>
        <dbReference type="PIRSR" id="PIRSR615500-1"/>
    </source>
</evidence>
<comment type="caution">
    <text evidence="14">The sequence shown here is derived from an EMBL/GenBank/DDBJ whole genome shotgun (WGS) entry which is preliminary data.</text>
</comment>
<dbReference type="Pfam" id="PF00082">
    <property type="entry name" value="Peptidase_S8"/>
    <property type="match status" value="1"/>
</dbReference>
<dbReference type="InterPro" id="IPR000209">
    <property type="entry name" value="Peptidase_S8/S53_dom"/>
</dbReference>
<dbReference type="InterPro" id="IPR023828">
    <property type="entry name" value="Peptidase_S8_Ser-AS"/>
</dbReference>
<dbReference type="Pfam" id="PF06280">
    <property type="entry name" value="fn3_5"/>
    <property type="match status" value="1"/>
</dbReference>
<evidence type="ECO:0000256" key="2">
    <source>
        <dbReference type="ARBA" id="ARBA00022512"/>
    </source>
</evidence>
<dbReference type="PANTHER" id="PTHR43806:SF66">
    <property type="entry name" value="SERIN ENDOPEPTIDASE"/>
    <property type="match status" value="1"/>
</dbReference>
<feature type="domain" description="C5a peptidase/Subtilisin-like protease SBT2-like Fn3-like" evidence="13">
    <location>
        <begin position="552"/>
        <end position="670"/>
    </location>
</feature>